<keyword evidence="2" id="KW-1185">Reference proteome</keyword>
<accession>A0ABW0NLJ8</accession>
<sequence>MSSQPAARAEPAPLPSGYHVKLETVTGSGADIQLRSLLDRVQYHDPDGDAERAGIAPASWPLFGLLWPSGQVLAGVMSTYAIAGKRVLELGCGLGLASMVVHRRGGDVTATDCHPLAPLFLSENLELNGLPVMKFSAAHWSRPNPLLGLFDVIIGSDVLYDREQPEALSQFIALHSGPGVEVLIVDPNRGNQGRFSTRMGQLGYSHRSTLIACLPDGVPYRGRLHRYLR</sequence>
<dbReference type="Gene3D" id="3.40.50.150">
    <property type="entry name" value="Vaccinia Virus protein VP39"/>
    <property type="match status" value="1"/>
</dbReference>
<name>A0ABW0NLJ8_9BURK</name>
<dbReference type="GO" id="GO:0008168">
    <property type="term" value="F:methyltransferase activity"/>
    <property type="evidence" value="ECO:0007669"/>
    <property type="project" value="UniProtKB-KW"/>
</dbReference>
<dbReference type="PANTHER" id="PTHR14614">
    <property type="entry name" value="HEPATOCELLULAR CARCINOMA-ASSOCIATED ANTIGEN"/>
    <property type="match status" value="1"/>
</dbReference>
<evidence type="ECO:0000313" key="1">
    <source>
        <dbReference type="EMBL" id="MFC5499839.1"/>
    </source>
</evidence>
<keyword evidence="1" id="KW-0489">Methyltransferase</keyword>
<dbReference type="EMBL" id="JBHSMF010000010">
    <property type="protein sequence ID" value="MFC5499839.1"/>
    <property type="molecule type" value="Genomic_DNA"/>
</dbReference>
<protein>
    <submittedName>
        <fullName evidence="1">Class I SAM-dependent methyltransferase</fullName>
    </submittedName>
</protein>
<evidence type="ECO:0000313" key="2">
    <source>
        <dbReference type="Proteomes" id="UP001596037"/>
    </source>
</evidence>
<dbReference type="CDD" id="cd02440">
    <property type="entry name" value="AdoMet_MTases"/>
    <property type="match status" value="1"/>
</dbReference>
<dbReference type="RefSeq" id="WP_376852087.1">
    <property type="nucleotide sequence ID" value="NZ_JBHSMF010000010.1"/>
</dbReference>
<comment type="caution">
    <text evidence="1">The sequence shown here is derived from an EMBL/GenBank/DDBJ whole genome shotgun (WGS) entry which is preliminary data.</text>
</comment>
<gene>
    <name evidence="1" type="ORF">ACFPOE_20020</name>
</gene>
<dbReference type="InterPro" id="IPR019410">
    <property type="entry name" value="Methyltransf_16"/>
</dbReference>
<proteinExistence type="predicted"/>
<reference evidence="2" key="1">
    <citation type="journal article" date="2019" name="Int. J. Syst. Evol. Microbiol.">
        <title>The Global Catalogue of Microorganisms (GCM) 10K type strain sequencing project: providing services to taxonomists for standard genome sequencing and annotation.</title>
        <authorList>
            <consortium name="The Broad Institute Genomics Platform"/>
            <consortium name="The Broad Institute Genome Sequencing Center for Infectious Disease"/>
            <person name="Wu L."/>
            <person name="Ma J."/>
        </authorList>
    </citation>
    <scope>NUCLEOTIDE SEQUENCE [LARGE SCALE GENOMIC DNA]</scope>
    <source>
        <strain evidence="2">CCUG 57401</strain>
    </source>
</reference>
<dbReference type="GO" id="GO:0032259">
    <property type="term" value="P:methylation"/>
    <property type="evidence" value="ECO:0007669"/>
    <property type="project" value="UniProtKB-KW"/>
</dbReference>
<dbReference type="SUPFAM" id="SSF53335">
    <property type="entry name" value="S-adenosyl-L-methionine-dependent methyltransferases"/>
    <property type="match status" value="1"/>
</dbReference>
<dbReference type="Pfam" id="PF10294">
    <property type="entry name" value="Methyltransf_16"/>
    <property type="match status" value="1"/>
</dbReference>
<organism evidence="1 2">
    <name type="scientific">Caenimonas terrae</name>
    <dbReference type="NCBI Taxonomy" id="696074"/>
    <lineage>
        <taxon>Bacteria</taxon>
        <taxon>Pseudomonadati</taxon>
        <taxon>Pseudomonadota</taxon>
        <taxon>Betaproteobacteria</taxon>
        <taxon>Burkholderiales</taxon>
        <taxon>Comamonadaceae</taxon>
        <taxon>Caenimonas</taxon>
    </lineage>
</organism>
<keyword evidence="1" id="KW-0808">Transferase</keyword>
<dbReference type="Proteomes" id="UP001596037">
    <property type="component" value="Unassembled WGS sequence"/>
</dbReference>
<dbReference type="InterPro" id="IPR029063">
    <property type="entry name" value="SAM-dependent_MTases_sf"/>
</dbReference>